<dbReference type="Gene3D" id="1.20.1280.250">
    <property type="match status" value="1"/>
</dbReference>
<evidence type="ECO:0000313" key="3">
    <source>
        <dbReference type="EMBL" id="KEK22977.1"/>
    </source>
</evidence>
<sequence>MEAFIRSDQYNFIKSQAHILANGHVTANDRGVIAALKSLAIEKVLHLFENLTDEQKELMDTILTVENREDAEAFVLKLHPYVIPFQEVTPQTLKKLFPKAKKLKLPEMGEINMKAMSYLGWIDKGTSRKFIIARNKNKFVGLQGTFQSINKKGICALCHGHEEVGMFLVEIKGDVPGTFIKRGNYICQDSVACNHNMKSLDKLHDFIERLRK</sequence>
<keyword evidence="4" id="KW-1185">Reference proteome</keyword>
<dbReference type="STRING" id="574375.AZF08_23650"/>
<organism evidence="3 4">
    <name type="scientific">Bacillus gaemokensis</name>
    <dbReference type="NCBI Taxonomy" id="574375"/>
    <lineage>
        <taxon>Bacteria</taxon>
        <taxon>Bacillati</taxon>
        <taxon>Bacillota</taxon>
        <taxon>Bacilli</taxon>
        <taxon>Bacillales</taxon>
        <taxon>Bacillaceae</taxon>
        <taxon>Bacillus</taxon>
        <taxon>Bacillus cereus group</taxon>
    </lineage>
</organism>
<dbReference type="CDD" id="cd16342">
    <property type="entry name" value="FusC_FusB"/>
    <property type="match status" value="1"/>
</dbReference>
<dbReference type="Pfam" id="PF16571">
    <property type="entry name" value="FBP_C"/>
    <property type="match status" value="1"/>
</dbReference>
<reference evidence="3 4" key="1">
    <citation type="submission" date="2014-06" db="EMBL/GenBank/DDBJ databases">
        <title>Draft genome sequence of Bacillus gaemokensis JCM 15801 (MCCC 1A00707).</title>
        <authorList>
            <person name="Lai Q."/>
            <person name="Liu Y."/>
            <person name="Shao Z."/>
        </authorList>
    </citation>
    <scope>NUCLEOTIDE SEQUENCE [LARGE SCALE GENOMIC DNA]</scope>
    <source>
        <strain evidence="3 4">JCM 15801</strain>
    </source>
</reference>
<evidence type="ECO:0000259" key="2">
    <source>
        <dbReference type="Pfam" id="PF16571"/>
    </source>
</evidence>
<dbReference type="eggNOG" id="ENOG5032UHI">
    <property type="taxonomic scope" value="Bacteria"/>
</dbReference>
<proteinExistence type="predicted"/>
<dbReference type="OrthoDB" id="1891078at2"/>
<gene>
    <name evidence="3" type="ORF">BAGA_14985</name>
</gene>
<dbReference type="InterPro" id="IPR038344">
    <property type="entry name" value="EF-G_N_sf"/>
</dbReference>
<dbReference type="Proteomes" id="UP000027778">
    <property type="component" value="Unassembled WGS sequence"/>
</dbReference>
<dbReference type="RefSeq" id="WP_033676438.1">
    <property type="nucleotide sequence ID" value="NZ_JOTM01000022.1"/>
</dbReference>
<name>A0A073K972_9BACI</name>
<feature type="domain" description="Elongation factor G-binding protein C-terminal treble-clef zinc-finger" evidence="2">
    <location>
        <begin position="100"/>
        <end position="201"/>
    </location>
</feature>
<accession>A0A073K972</accession>
<dbReference type="InterPro" id="IPR032330">
    <property type="entry name" value="EF-G-binding_C"/>
</dbReference>
<comment type="caution">
    <text evidence="3">The sequence shown here is derived from an EMBL/GenBank/DDBJ whole genome shotgun (WGS) entry which is preliminary data.</text>
</comment>
<dbReference type="InterPro" id="IPR010841">
    <property type="entry name" value="EF-G-binding_N"/>
</dbReference>
<dbReference type="AlphaFoldDB" id="A0A073K972"/>
<evidence type="ECO:0000313" key="4">
    <source>
        <dbReference type="Proteomes" id="UP000027778"/>
    </source>
</evidence>
<protein>
    <submittedName>
        <fullName evidence="3">Ferrous iron transporter A</fullName>
    </submittedName>
</protein>
<feature type="domain" description="Elongation factor G-binding protein N-terminal" evidence="1">
    <location>
        <begin position="4"/>
        <end position="86"/>
    </location>
</feature>
<dbReference type="EMBL" id="JOTM01000022">
    <property type="protein sequence ID" value="KEK22977.1"/>
    <property type="molecule type" value="Genomic_DNA"/>
</dbReference>
<evidence type="ECO:0000259" key="1">
    <source>
        <dbReference type="Pfam" id="PF07299"/>
    </source>
</evidence>
<dbReference type="Pfam" id="PF07299">
    <property type="entry name" value="EF-G-binding_N"/>
    <property type="match status" value="1"/>
</dbReference>